<dbReference type="Gene3D" id="6.20.120.50">
    <property type="match status" value="1"/>
</dbReference>
<sequence>MFVIDRIEKKYAVCEMEDKTMINIPIEKLPSGCKEGSCLELNENGEYIILEEETIQRKKRMEERFSRLFQK</sequence>
<proteinExistence type="predicted"/>
<dbReference type="RefSeq" id="WP_027294224.1">
    <property type="nucleotide sequence ID" value="NZ_QGQD01000112.1"/>
</dbReference>
<comment type="caution">
    <text evidence="1">The sequence shown here is derived from an EMBL/GenBank/DDBJ whole genome shotgun (WGS) entry which is preliminary data.</text>
</comment>
<dbReference type="EMBL" id="QGQD01000112">
    <property type="protein sequence ID" value="TLC97683.1"/>
    <property type="molecule type" value="Genomic_DNA"/>
</dbReference>
<organism evidence="1 2">
    <name type="scientific">Robinsoniella peoriensis</name>
    <dbReference type="NCBI Taxonomy" id="180332"/>
    <lineage>
        <taxon>Bacteria</taxon>
        <taxon>Bacillati</taxon>
        <taxon>Bacillota</taxon>
        <taxon>Clostridia</taxon>
        <taxon>Lachnospirales</taxon>
        <taxon>Lachnospiraceae</taxon>
        <taxon>Robinsoniella</taxon>
    </lineage>
</organism>
<dbReference type="InterPro" id="IPR021377">
    <property type="entry name" value="DUF3006"/>
</dbReference>
<dbReference type="Proteomes" id="UP000306509">
    <property type="component" value="Unassembled WGS sequence"/>
</dbReference>
<protein>
    <recommendedName>
        <fullName evidence="3">DUF3006 domain-containing protein</fullName>
    </recommendedName>
</protein>
<dbReference type="AlphaFoldDB" id="A0A4U8Q0N8"/>
<dbReference type="STRING" id="180332.GCA_000797495_05358"/>
<reference evidence="1 2" key="1">
    <citation type="journal article" date="2019" name="Anaerobe">
        <title>Detection of Robinsoniella peoriensis in multiple bone samples of a trauma patient.</title>
        <authorList>
            <person name="Schrottner P."/>
            <person name="Hartwich K."/>
            <person name="Bunk B."/>
            <person name="Schober I."/>
            <person name="Helbig S."/>
            <person name="Rudolph W.W."/>
            <person name="Gunzer F."/>
        </authorList>
    </citation>
    <scope>NUCLEOTIDE SEQUENCE [LARGE SCALE GENOMIC DNA]</scope>
    <source>
        <strain evidence="1 2">DSM 106044</strain>
    </source>
</reference>
<evidence type="ECO:0000313" key="2">
    <source>
        <dbReference type="Proteomes" id="UP000306509"/>
    </source>
</evidence>
<evidence type="ECO:0000313" key="1">
    <source>
        <dbReference type="EMBL" id="TLC97683.1"/>
    </source>
</evidence>
<keyword evidence="2" id="KW-1185">Reference proteome</keyword>
<gene>
    <name evidence="1" type="ORF">DSM106044_05481</name>
</gene>
<name>A0A4U8Q0N8_9FIRM</name>
<evidence type="ECO:0008006" key="3">
    <source>
        <dbReference type="Google" id="ProtNLM"/>
    </source>
</evidence>
<accession>A0A4U8Q0N8</accession>
<dbReference type="Pfam" id="PF11213">
    <property type="entry name" value="DUF3006"/>
    <property type="match status" value="1"/>
</dbReference>